<organism evidence="3 4">
    <name type="scientific">Salinigranum rubrum</name>
    <dbReference type="NCBI Taxonomy" id="755307"/>
    <lineage>
        <taxon>Archaea</taxon>
        <taxon>Methanobacteriati</taxon>
        <taxon>Methanobacteriota</taxon>
        <taxon>Stenosarchaea group</taxon>
        <taxon>Halobacteria</taxon>
        <taxon>Halobacteriales</taxon>
        <taxon>Haloferacaceae</taxon>
        <taxon>Salinigranum</taxon>
    </lineage>
</organism>
<keyword evidence="1" id="KW-0812">Transmembrane</keyword>
<dbReference type="RefSeq" id="WP_103428013.1">
    <property type="nucleotide sequence ID" value="NZ_CP026311.1"/>
</dbReference>
<keyword evidence="1" id="KW-1133">Transmembrane helix</keyword>
<dbReference type="PANTHER" id="PTHR36435">
    <property type="entry name" value="SLR1288 PROTEIN"/>
    <property type="match status" value="1"/>
</dbReference>
<dbReference type="AlphaFoldDB" id="A0A2I8VR03"/>
<geneLocation type="plasmid" evidence="3">
    <name>unnamed2</name>
</geneLocation>
<feature type="transmembrane region" description="Helical" evidence="1">
    <location>
        <begin position="47"/>
        <end position="70"/>
    </location>
</feature>
<feature type="domain" description="CAAX prenyl protease 2/Lysostaphin resistance protein A-like" evidence="2">
    <location>
        <begin position="133"/>
        <end position="228"/>
    </location>
</feature>
<feature type="transmembrane region" description="Helical" evidence="1">
    <location>
        <begin position="90"/>
        <end position="119"/>
    </location>
</feature>
<accession>A0A2I8VR03</accession>
<reference evidence="3 4" key="1">
    <citation type="submission" date="2018-01" db="EMBL/GenBank/DDBJ databases">
        <title>Complete genome sequence of Salinigranum rubrum GX10T, an extremely halophilic archaeon isolated from a marine solar saltern.</title>
        <authorList>
            <person name="Han S."/>
        </authorList>
    </citation>
    <scope>NUCLEOTIDE SEQUENCE [LARGE SCALE GENOMIC DNA]</scope>
    <source>
        <strain evidence="3 4">GX10</strain>
        <plasmid evidence="4">Plasmid unnamed2</plasmid>
    </source>
</reference>
<dbReference type="InterPro" id="IPR003675">
    <property type="entry name" value="Rce1/LyrA-like_dom"/>
</dbReference>
<keyword evidence="3" id="KW-0645">Protease</keyword>
<dbReference type="GO" id="GO:0008237">
    <property type="term" value="F:metallopeptidase activity"/>
    <property type="evidence" value="ECO:0007669"/>
    <property type="project" value="UniProtKB-KW"/>
</dbReference>
<dbReference type="Proteomes" id="UP000236584">
    <property type="component" value="Plasmid unnamed2"/>
</dbReference>
<dbReference type="Pfam" id="PF02517">
    <property type="entry name" value="Rce1-like"/>
    <property type="match status" value="1"/>
</dbReference>
<sequence>MSSISRFRSVASAIGLTYGSYVAGALVILAVATVVGLFGVDLASRPALRLVLSTFFLQGVTFGGITILYLKGRDLGFGFVPVRLPDKRDGAVIVGGSIAILGLLFLASAVITALGLNSAQNQIVEVGRQNPSVFLLLIPLQFLLVGPGEELLFRGLVQGTLRESLHPARAIVLASALFASIHLFSLSGEGKLVYIGIAFVLALVLGAAYEYTDNLTVPAVIHGTYNAVQFAGVYLSSTGGL</sequence>
<dbReference type="InterPro" id="IPR052710">
    <property type="entry name" value="CAAX_protease"/>
</dbReference>
<dbReference type="GeneID" id="35594924"/>
<evidence type="ECO:0000256" key="1">
    <source>
        <dbReference type="SAM" id="Phobius"/>
    </source>
</evidence>
<keyword evidence="3" id="KW-0482">Metalloprotease</keyword>
<name>A0A2I8VR03_9EURY</name>
<feature type="transmembrane region" description="Helical" evidence="1">
    <location>
        <begin position="20"/>
        <end position="40"/>
    </location>
</feature>
<dbReference type="GO" id="GO:0006508">
    <property type="term" value="P:proteolysis"/>
    <property type="evidence" value="ECO:0007669"/>
    <property type="project" value="UniProtKB-KW"/>
</dbReference>
<proteinExistence type="predicted"/>
<feature type="transmembrane region" description="Helical" evidence="1">
    <location>
        <begin position="168"/>
        <end position="185"/>
    </location>
</feature>
<dbReference type="PANTHER" id="PTHR36435:SF1">
    <property type="entry name" value="CAAX AMINO TERMINAL PROTEASE FAMILY PROTEIN"/>
    <property type="match status" value="1"/>
</dbReference>
<dbReference type="OrthoDB" id="275779at2157"/>
<keyword evidence="1" id="KW-0472">Membrane</keyword>
<protein>
    <submittedName>
        <fullName evidence="3">CPBP family intramembrane metalloprotease domain-containing protein</fullName>
    </submittedName>
</protein>
<evidence type="ECO:0000259" key="2">
    <source>
        <dbReference type="Pfam" id="PF02517"/>
    </source>
</evidence>
<keyword evidence="3" id="KW-0378">Hydrolase</keyword>
<feature type="transmembrane region" description="Helical" evidence="1">
    <location>
        <begin position="192"/>
        <end position="209"/>
    </location>
</feature>
<gene>
    <name evidence="3" type="ORF">C2R22_22490</name>
</gene>
<evidence type="ECO:0000313" key="3">
    <source>
        <dbReference type="EMBL" id="AUV84326.1"/>
    </source>
</evidence>
<keyword evidence="4" id="KW-1185">Reference proteome</keyword>
<dbReference type="KEGG" id="srub:C2R22_22490"/>
<keyword evidence="3" id="KW-0614">Plasmid</keyword>
<dbReference type="EMBL" id="CP026311">
    <property type="protein sequence ID" value="AUV84326.1"/>
    <property type="molecule type" value="Genomic_DNA"/>
</dbReference>
<dbReference type="GO" id="GO:0004175">
    <property type="term" value="F:endopeptidase activity"/>
    <property type="evidence" value="ECO:0007669"/>
    <property type="project" value="UniProtKB-ARBA"/>
</dbReference>
<dbReference type="GO" id="GO:0080120">
    <property type="term" value="P:CAAX-box protein maturation"/>
    <property type="evidence" value="ECO:0007669"/>
    <property type="project" value="UniProtKB-ARBA"/>
</dbReference>
<evidence type="ECO:0000313" key="4">
    <source>
        <dbReference type="Proteomes" id="UP000236584"/>
    </source>
</evidence>